<dbReference type="Proteomes" id="UP000318709">
    <property type="component" value="Chromosome"/>
</dbReference>
<gene>
    <name evidence="2" type="ORF">E3E12_05995</name>
</gene>
<sequence length="485" mass="50356">MAFEIGTLLGNSGVLGSGALAFDGIVTEAFLGGVSFEVIDSKESAGRRLHRFLFPGQPVENQAFQDFGTTDTPLILSGILVGADYVVRAERLRDVFRRGGSMSLEHPWWGTLTVRLAQPAEITFSHQELRFARFTAQLWRDPGPGGSSGLFGDVTDSVNSVLDASDDAVDAAQESVSAVLSGSIPVTLVQGTRTLAGGGAAVWDSVTTSAPEPVKSALTAPQQAARNLPAPVQATTSALEEGPRLFMSFAVAPATQTAAPATEDKDYGTQVGYVLAGVPLALAGSITSSQPPLIAPAGEVQEQPQVSAQDVATLLMAGAAQLGVLAQKTAAESSQRAQVMALGLASCVMAIAQLGPAWTAMTFASDEDARTARDQFVAALDGTAALFSSPLLAGSAAPLLPMFNALRALRSAIIMDCTVRVGSLPAVQTVSMGTRQSLWWACYALGGDSTNDVRTMFDDAVGRNGLAHPALAGPGQLWIIKEKAL</sequence>
<dbReference type="EMBL" id="CP038231">
    <property type="protein sequence ID" value="QDH13807.1"/>
    <property type="molecule type" value="Genomic_DNA"/>
</dbReference>
<dbReference type="InterPro" id="IPR009826">
    <property type="entry name" value="DNA_circ_N"/>
</dbReference>
<accession>A0A4Y6UBG9</accession>
<dbReference type="RefSeq" id="WP_141443515.1">
    <property type="nucleotide sequence ID" value="NZ_CP038231.1"/>
</dbReference>
<reference evidence="2 3" key="1">
    <citation type="submission" date="2019-03" db="EMBL/GenBank/DDBJ databases">
        <title>The complete genome sequence of Swingsia_sp. F3b2 LMG30590(T).</title>
        <authorList>
            <person name="Chua K.-O."/>
            <person name="Chan K.-G."/>
            <person name="See-Too W.-S."/>
        </authorList>
    </citation>
    <scope>NUCLEOTIDE SEQUENCE [LARGE SCALE GENOMIC DNA]</scope>
    <source>
        <strain evidence="2 3">F3b2</strain>
    </source>
</reference>
<dbReference type="AlphaFoldDB" id="A0A4Y6UBG9"/>
<protein>
    <recommendedName>
        <fullName evidence="1">DNA circulation N-terminal domain-containing protein</fullName>
    </recommendedName>
</protein>
<feature type="domain" description="DNA circulation N-terminal" evidence="1">
    <location>
        <begin position="28"/>
        <end position="114"/>
    </location>
</feature>
<proteinExistence type="predicted"/>
<dbReference type="KEGG" id="swf:E3E12_05995"/>
<name>A0A4Y6UBG9_9PROT</name>
<dbReference type="OrthoDB" id="378644at2"/>
<organism evidence="2 3">
    <name type="scientific">Formicincola oecophyllae</name>
    <dbReference type="NCBI Taxonomy" id="2558361"/>
    <lineage>
        <taxon>Bacteria</taxon>
        <taxon>Pseudomonadati</taxon>
        <taxon>Pseudomonadota</taxon>
        <taxon>Alphaproteobacteria</taxon>
        <taxon>Acetobacterales</taxon>
        <taxon>Acetobacteraceae</taxon>
        <taxon>Formicincola</taxon>
    </lineage>
</organism>
<evidence type="ECO:0000313" key="3">
    <source>
        <dbReference type="Proteomes" id="UP000318709"/>
    </source>
</evidence>
<dbReference type="Pfam" id="PF07157">
    <property type="entry name" value="DNA_circ_N"/>
    <property type="match status" value="1"/>
</dbReference>
<keyword evidence="3" id="KW-1185">Reference proteome</keyword>
<evidence type="ECO:0000313" key="2">
    <source>
        <dbReference type="EMBL" id="QDH13807.1"/>
    </source>
</evidence>
<evidence type="ECO:0000259" key="1">
    <source>
        <dbReference type="Pfam" id="PF07157"/>
    </source>
</evidence>